<accession>A0ABS8Y599</accession>
<protein>
    <submittedName>
        <fullName evidence="1">Uncharacterized protein</fullName>
    </submittedName>
</protein>
<evidence type="ECO:0000313" key="1">
    <source>
        <dbReference type="EMBL" id="MCE5166562.1"/>
    </source>
</evidence>
<feature type="non-terminal residue" evidence="1">
    <location>
        <position position="1"/>
    </location>
</feature>
<organism evidence="1 2">
    <name type="scientific">Datura stramonium</name>
    <name type="common">Jimsonweed</name>
    <name type="synonym">Common thornapple</name>
    <dbReference type="NCBI Taxonomy" id="4076"/>
    <lineage>
        <taxon>Eukaryota</taxon>
        <taxon>Viridiplantae</taxon>
        <taxon>Streptophyta</taxon>
        <taxon>Embryophyta</taxon>
        <taxon>Tracheophyta</taxon>
        <taxon>Spermatophyta</taxon>
        <taxon>Magnoliopsida</taxon>
        <taxon>eudicotyledons</taxon>
        <taxon>Gunneridae</taxon>
        <taxon>Pentapetalae</taxon>
        <taxon>asterids</taxon>
        <taxon>lamiids</taxon>
        <taxon>Solanales</taxon>
        <taxon>Solanaceae</taxon>
        <taxon>Solanoideae</taxon>
        <taxon>Datureae</taxon>
        <taxon>Datura</taxon>
    </lineage>
</organism>
<comment type="caution">
    <text evidence="1">The sequence shown here is derived from an EMBL/GenBank/DDBJ whole genome shotgun (WGS) entry which is preliminary data.</text>
</comment>
<keyword evidence="2" id="KW-1185">Reference proteome</keyword>
<proteinExistence type="predicted"/>
<dbReference type="EMBL" id="JACEIK010026289">
    <property type="protein sequence ID" value="MCE5166562.1"/>
    <property type="molecule type" value="Genomic_DNA"/>
</dbReference>
<name>A0ABS8Y599_DATST</name>
<dbReference type="Proteomes" id="UP000823775">
    <property type="component" value="Unassembled WGS sequence"/>
</dbReference>
<gene>
    <name evidence="1" type="ORF">HAX54_021875</name>
</gene>
<reference evidence="1 2" key="1">
    <citation type="journal article" date="2021" name="BMC Genomics">
        <title>Datura genome reveals duplications of psychoactive alkaloid biosynthetic genes and high mutation rate following tissue culture.</title>
        <authorList>
            <person name="Rajewski A."/>
            <person name="Carter-House D."/>
            <person name="Stajich J."/>
            <person name="Litt A."/>
        </authorList>
    </citation>
    <scope>NUCLEOTIDE SEQUENCE [LARGE SCALE GENOMIC DNA]</scope>
    <source>
        <strain evidence="1">AR-01</strain>
    </source>
</reference>
<sequence length="188" mass="21016">LMPSSNDQNVHFRRDILVASIMPGFPSDVEKIIVPEIFRRKGHAMSGLLFPNNLTRLTKSQKDAENPTRKRAYDDMDAPPGMSACTSTYVPRPYISAPLKPPLRPIVVQASLLLLPIILQSLSTSIVTIDAKVNSLTKEPLLTASQMNDILTALGDVVDGQKLLEEVKKKQYKEIWKLKRKVKILVKT</sequence>
<evidence type="ECO:0000313" key="2">
    <source>
        <dbReference type="Proteomes" id="UP000823775"/>
    </source>
</evidence>